<dbReference type="AlphaFoldDB" id="S9QTD0"/>
<dbReference type="Proteomes" id="UP000011682">
    <property type="component" value="Unassembled WGS sequence"/>
</dbReference>
<comment type="caution">
    <text evidence="1">The sequence shown here is derived from an EMBL/GenBank/DDBJ whole genome shotgun (WGS) entry which is preliminary data.</text>
</comment>
<evidence type="ECO:0000313" key="2">
    <source>
        <dbReference type="Proteomes" id="UP000011682"/>
    </source>
</evidence>
<dbReference type="EMBL" id="ANAH02000015">
    <property type="protein sequence ID" value="EPX59913.1"/>
    <property type="molecule type" value="Genomic_DNA"/>
</dbReference>
<protein>
    <submittedName>
        <fullName evidence="1">Uncharacterized protein</fullName>
    </submittedName>
</protein>
<organism evidence="1 2">
    <name type="scientific">Cystobacter fuscus (strain ATCC 25194 / DSM 2262 / NBRC 100088 / M29)</name>
    <dbReference type="NCBI Taxonomy" id="1242864"/>
    <lineage>
        <taxon>Bacteria</taxon>
        <taxon>Pseudomonadati</taxon>
        <taxon>Myxococcota</taxon>
        <taxon>Myxococcia</taxon>
        <taxon>Myxococcales</taxon>
        <taxon>Cystobacterineae</taxon>
        <taxon>Archangiaceae</taxon>
        <taxon>Cystobacter</taxon>
    </lineage>
</organism>
<accession>S9QTD0</accession>
<sequence length="69" mass="7689">MKVLGARPDLQGRAFGFRHAVDRHRNILLFLAAENVDFGEGVLLSGLLLVKLDPQGRRLWSRGYSTEPG</sequence>
<evidence type="ECO:0000313" key="1">
    <source>
        <dbReference type="EMBL" id="EPX59913.1"/>
    </source>
</evidence>
<proteinExistence type="predicted"/>
<name>S9QTD0_CYSF2</name>
<keyword evidence="2" id="KW-1185">Reference proteome</keyword>
<gene>
    <name evidence="1" type="ORF">D187_002657</name>
</gene>
<reference evidence="1" key="1">
    <citation type="submission" date="2013-05" db="EMBL/GenBank/DDBJ databases">
        <title>Genome assembly of Cystobacter fuscus DSM 2262.</title>
        <authorList>
            <person name="Sharma G."/>
            <person name="Khatri I."/>
            <person name="Kaur C."/>
            <person name="Mayilraj S."/>
            <person name="Subramanian S."/>
        </authorList>
    </citation>
    <scope>NUCLEOTIDE SEQUENCE [LARGE SCALE GENOMIC DNA]</scope>
    <source>
        <strain evidence="1">DSM 2262</strain>
    </source>
</reference>
<dbReference type="RefSeq" id="WP_002629462.1">
    <property type="nucleotide sequence ID" value="NZ_ANAH02000015.1"/>
</dbReference>